<dbReference type="Pfam" id="PF07693">
    <property type="entry name" value="KAP_NTPase"/>
    <property type="match status" value="1"/>
</dbReference>
<gene>
    <name evidence="2" type="ORF">PS928_01474</name>
</gene>
<proteinExistence type="predicted"/>
<dbReference type="Proteomes" id="UP000381378">
    <property type="component" value="Unassembled WGS sequence"/>
</dbReference>
<accession>A0A5E7STK3</accession>
<reference evidence="2 3" key="1">
    <citation type="submission" date="2019-09" db="EMBL/GenBank/DDBJ databases">
        <authorList>
            <person name="Chandra G."/>
            <person name="Truman W A."/>
        </authorList>
    </citation>
    <scope>NUCLEOTIDE SEQUENCE [LARGE SCALE GENOMIC DNA]</scope>
    <source>
        <strain evidence="2">PS928</strain>
    </source>
</reference>
<dbReference type="RefSeq" id="WP_150785953.1">
    <property type="nucleotide sequence ID" value="NZ_CABVJF010000004.1"/>
</dbReference>
<dbReference type="InterPro" id="IPR011646">
    <property type="entry name" value="KAP_P-loop"/>
</dbReference>
<evidence type="ECO:0000313" key="2">
    <source>
        <dbReference type="EMBL" id="VVP89007.1"/>
    </source>
</evidence>
<feature type="domain" description="KAP NTPase" evidence="1">
    <location>
        <begin position="17"/>
        <end position="78"/>
    </location>
</feature>
<organism evidence="2 3">
    <name type="scientific">Pseudomonas fluorescens</name>
    <dbReference type="NCBI Taxonomy" id="294"/>
    <lineage>
        <taxon>Bacteria</taxon>
        <taxon>Pseudomonadati</taxon>
        <taxon>Pseudomonadota</taxon>
        <taxon>Gammaproteobacteria</taxon>
        <taxon>Pseudomonadales</taxon>
        <taxon>Pseudomonadaceae</taxon>
        <taxon>Pseudomonas</taxon>
    </lineage>
</organism>
<dbReference type="AlphaFoldDB" id="A0A5E7STK3"/>
<dbReference type="EMBL" id="CABVJF010000004">
    <property type="protein sequence ID" value="VVP89007.1"/>
    <property type="molecule type" value="Genomic_DNA"/>
</dbReference>
<name>A0A5E7STK3_PSEFL</name>
<evidence type="ECO:0000313" key="3">
    <source>
        <dbReference type="Proteomes" id="UP000381378"/>
    </source>
</evidence>
<evidence type="ECO:0000259" key="1">
    <source>
        <dbReference type="Pfam" id="PF07693"/>
    </source>
</evidence>
<protein>
    <recommendedName>
        <fullName evidence="1">KAP NTPase domain-containing protein</fullName>
    </recommendedName>
</protein>
<sequence>MSLQSTKEQLTQLLADKDNRVIALSGKWGTGKSFMWDQVKTSSDDEKVKGALYASLFGLSGMDQVKMKLIQSAVPAIEANPGFWASAKQSVNAGVKVLEGFHKGFGAINDLGLVFAPAILRQKLIVLDDIERKHEKLNIDEVLGFIDEFTQQHECRFMLILNSDQLAKRDVWDLLREKVVDQELRLTTSASEAFDISIGLTASNYAEQIRTAVVSCGLTNIRIIRKVIKVVNCILGSRHKLSDAVLWRVIPSTVLLAAIHYKGVEDGPDFDFVLTKGAGRNWSALDTKKEEVTEESKQKSRWRLLMSELKIAQCDDYELMVAEFLQSGLFDISQVAEIIDRYVAEAEAMNARHAAHKFFERSVWDHTLTEKQLLAEAVEVSRKAHLMDANMVSWFCETISELPDGQTIADKTLTGWISAFKLKNPDGIEFPMFFRDRLHPRILSEFEAAKDKAQAKTSVYDACLHVAQHNGWGSRQELAFKSATVQDMESIIRNSEIENLRFFMAKMMDLCTQKESYERHFGSAMDNYIQACKNIVQDPQSGRLGKLVKILFVESHLESFLEASPQPETASM</sequence>
<dbReference type="OrthoDB" id="88903at2"/>